<gene>
    <name evidence="5" type="ORF">DNH61_25460</name>
</gene>
<dbReference type="PANTHER" id="PTHR38445">
    <property type="entry name" value="HTH-TYPE TRANSCRIPTIONAL REPRESSOR YTRA"/>
    <property type="match status" value="1"/>
</dbReference>
<dbReference type="PROSITE" id="PS50949">
    <property type="entry name" value="HTH_GNTR"/>
    <property type="match status" value="1"/>
</dbReference>
<dbReference type="GO" id="GO:0003700">
    <property type="term" value="F:DNA-binding transcription factor activity"/>
    <property type="evidence" value="ECO:0007669"/>
    <property type="project" value="InterPro"/>
</dbReference>
<comment type="caution">
    <text evidence="5">The sequence shown here is derived from an EMBL/GenBank/DDBJ whole genome shotgun (WGS) entry which is preliminary data.</text>
</comment>
<dbReference type="Gene3D" id="1.10.10.10">
    <property type="entry name" value="Winged helix-like DNA-binding domain superfamily/Winged helix DNA-binding domain"/>
    <property type="match status" value="1"/>
</dbReference>
<dbReference type="SUPFAM" id="SSF46785">
    <property type="entry name" value="Winged helix' DNA-binding domain"/>
    <property type="match status" value="1"/>
</dbReference>
<dbReference type="Pfam" id="PF00392">
    <property type="entry name" value="GntR"/>
    <property type="match status" value="1"/>
</dbReference>
<keyword evidence="2" id="KW-0238">DNA-binding</keyword>
<evidence type="ECO:0000256" key="2">
    <source>
        <dbReference type="ARBA" id="ARBA00023125"/>
    </source>
</evidence>
<keyword evidence="6" id="KW-1185">Reference proteome</keyword>
<dbReference type="InterPro" id="IPR036390">
    <property type="entry name" value="WH_DNA-bd_sf"/>
</dbReference>
<proteinExistence type="predicted"/>
<name>A0A2W1LD23_9BACL</name>
<dbReference type="EMBL" id="QKRB01000062">
    <property type="protein sequence ID" value="PZD92952.1"/>
    <property type="molecule type" value="Genomic_DNA"/>
</dbReference>
<dbReference type="SMART" id="SM00345">
    <property type="entry name" value="HTH_GNTR"/>
    <property type="match status" value="1"/>
</dbReference>
<dbReference type="PANTHER" id="PTHR38445:SF6">
    <property type="entry name" value="GNTR-FAMILY TRANSCRIPTIONAL REGULATOR"/>
    <property type="match status" value="1"/>
</dbReference>
<evidence type="ECO:0000256" key="3">
    <source>
        <dbReference type="ARBA" id="ARBA00023163"/>
    </source>
</evidence>
<dbReference type="CDD" id="cd07377">
    <property type="entry name" value="WHTH_GntR"/>
    <property type="match status" value="1"/>
</dbReference>
<dbReference type="RefSeq" id="WP_111149777.1">
    <property type="nucleotide sequence ID" value="NZ_QKRB01000062.1"/>
</dbReference>
<dbReference type="GO" id="GO:0003677">
    <property type="term" value="F:DNA binding"/>
    <property type="evidence" value="ECO:0007669"/>
    <property type="project" value="UniProtKB-KW"/>
</dbReference>
<dbReference type="Proteomes" id="UP000249522">
    <property type="component" value="Unassembled WGS sequence"/>
</dbReference>
<feature type="domain" description="HTH gntR-type" evidence="4">
    <location>
        <begin position="9"/>
        <end position="77"/>
    </location>
</feature>
<accession>A0A2W1LD23</accession>
<reference evidence="5 6" key="1">
    <citation type="submission" date="2018-06" db="EMBL/GenBank/DDBJ databases">
        <title>Paenibacillus imtechensis sp. nov.</title>
        <authorList>
            <person name="Pinnaka A.K."/>
            <person name="Singh H."/>
            <person name="Kaur M."/>
        </authorList>
    </citation>
    <scope>NUCLEOTIDE SEQUENCE [LARGE SCALE GENOMIC DNA]</scope>
    <source>
        <strain evidence="5 6">SMB1</strain>
    </source>
</reference>
<sequence length="126" mass="14410">MTHSFQHSQPIYTQIMDIFFQRICRGELGPGDKLPSVRDAAVEVGVNPNTIQRSYMEMERQGVVETRRGQGTFVTMDIELLERLRQELARNQIALFLESMQQLGYSPHDIMSMIGSSMQAKEDTKS</sequence>
<dbReference type="AlphaFoldDB" id="A0A2W1LD23"/>
<dbReference type="InterPro" id="IPR000524">
    <property type="entry name" value="Tscrpt_reg_HTH_GntR"/>
</dbReference>
<evidence type="ECO:0000256" key="1">
    <source>
        <dbReference type="ARBA" id="ARBA00023015"/>
    </source>
</evidence>
<evidence type="ECO:0000259" key="4">
    <source>
        <dbReference type="PROSITE" id="PS50949"/>
    </source>
</evidence>
<keyword evidence="3" id="KW-0804">Transcription</keyword>
<keyword evidence="1" id="KW-0805">Transcription regulation</keyword>
<evidence type="ECO:0000313" key="6">
    <source>
        <dbReference type="Proteomes" id="UP000249522"/>
    </source>
</evidence>
<dbReference type="OrthoDB" id="362473at2"/>
<dbReference type="InterPro" id="IPR036388">
    <property type="entry name" value="WH-like_DNA-bd_sf"/>
</dbReference>
<protein>
    <submittedName>
        <fullName evidence="5">GntR family transcriptional regulator</fullName>
    </submittedName>
</protein>
<evidence type="ECO:0000313" key="5">
    <source>
        <dbReference type="EMBL" id="PZD92952.1"/>
    </source>
</evidence>
<organism evidence="5 6">
    <name type="scientific">Paenibacillus sambharensis</name>
    <dbReference type="NCBI Taxonomy" id="1803190"/>
    <lineage>
        <taxon>Bacteria</taxon>
        <taxon>Bacillati</taxon>
        <taxon>Bacillota</taxon>
        <taxon>Bacilli</taxon>
        <taxon>Bacillales</taxon>
        <taxon>Paenibacillaceae</taxon>
        <taxon>Paenibacillus</taxon>
    </lineage>
</organism>